<evidence type="ECO:0000256" key="6">
    <source>
        <dbReference type="ARBA" id="ARBA00023136"/>
    </source>
</evidence>
<evidence type="ECO:0000256" key="7">
    <source>
        <dbReference type="RuleBase" id="RU004379"/>
    </source>
</evidence>
<feature type="transmembrane region" description="Helical" evidence="7">
    <location>
        <begin position="38"/>
        <end position="58"/>
    </location>
</feature>
<feature type="transmembrane region" description="Helical" evidence="7">
    <location>
        <begin position="179"/>
        <end position="198"/>
    </location>
</feature>
<dbReference type="STRING" id="1305731.GCA_000934705_01259"/>
<feature type="transmembrane region" description="Helical" evidence="7">
    <location>
        <begin position="120"/>
        <end position="140"/>
    </location>
</feature>
<evidence type="ECO:0000313" key="8">
    <source>
        <dbReference type="EMBL" id="KPQ30131.1"/>
    </source>
</evidence>
<comment type="subcellular location">
    <subcellularLocation>
        <location evidence="1">Cell membrane</location>
        <topology evidence="1">Multi-pass membrane protein</topology>
    </subcellularLocation>
</comment>
<sequence length="240" mass="25080">MDNRQYSVQQNRGGIQVAKGSATGTISAEATKVLRNTYTLLAMTLLFSAVMAAVSMSIGLSRGASLVCSLGALALVWFVLPRTANSSAGIAVVFAFTGLLGLSLGPIMMHYLQFSNGGQIVTQALGGTAVVFLGLSGYVLTTKKDFSFMRGMLVAGMMVVIVGMVGALVASLFGVEVTAFSLALSAAVVFLMSGFILYDTSRIVNGGETNYIMATTGLYLSIYNLFVSLMHLLGAFSGND</sequence>
<dbReference type="Pfam" id="PF01027">
    <property type="entry name" value="Bax1-I"/>
    <property type="match status" value="1"/>
</dbReference>
<comment type="similarity">
    <text evidence="2 7">Belongs to the BI1 family.</text>
</comment>
<keyword evidence="6 7" id="KW-0472">Membrane</keyword>
<keyword evidence="5 7" id="KW-1133">Transmembrane helix</keyword>
<gene>
    <name evidence="8" type="ORF">HLUCCX14_03340</name>
</gene>
<evidence type="ECO:0000313" key="9">
    <source>
        <dbReference type="Proteomes" id="UP000050416"/>
    </source>
</evidence>
<dbReference type="CDD" id="cd10433">
    <property type="entry name" value="YccA_like"/>
    <property type="match status" value="1"/>
</dbReference>
<dbReference type="EMBL" id="LJZQ01000003">
    <property type="protein sequence ID" value="KPQ30131.1"/>
    <property type="molecule type" value="Genomic_DNA"/>
</dbReference>
<name>A0A0P7Z6K2_9GAMM</name>
<feature type="transmembrane region" description="Helical" evidence="7">
    <location>
        <begin position="87"/>
        <end position="108"/>
    </location>
</feature>
<protein>
    <submittedName>
        <fullName evidence="8">Integral membrane protein, interacts with FtsH</fullName>
    </submittedName>
</protein>
<reference evidence="8 9" key="1">
    <citation type="submission" date="2015-09" db="EMBL/GenBank/DDBJ databases">
        <title>Identification and resolution of microdiversity through metagenomic sequencing of parallel consortia.</title>
        <authorList>
            <person name="Nelson W.C."/>
            <person name="Romine M.F."/>
            <person name="Lindemann S.R."/>
        </authorList>
    </citation>
    <scope>NUCLEOTIDE SEQUENCE [LARGE SCALE GENOMIC DNA]</scope>
    <source>
        <strain evidence="8">HL-55</strain>
    </source>
</reference>
<feature type="transmembrane region" description="Helical" evidence="7">
    <location>
        <begin position="152"/>
        <end position="173"/>
    </location>
</feature>
<evidence type="ECO:0000256" key="5">
    <source>
        <dbReference type="ARBA" id="ARBA00022989"/>
    </source>
</evidence>
<organism evidence="8 9">
    <name type="scientific">Marinobacter excellens HL-55</name>
    <dbReference type="NCBI Taxonomy" id="1305731"/>
    <lineage>
        <taxon>Bacteria</taxon>
        <taxon>Pseudomonadati</taxon>
        <taxon>Pseudomonadota</taxon>
        <taxon>Gammaproteobacteria</taxon>
        <taxon>Pseudomonadales</taxon>
        <taxon>Marinobacteraceae</taxon>
        <taxon>Marinobacter</taxon>
    </lineage>
</organism>
<evidence type="ECO:0000256" key="4">
    <source>
        <dbReference type="ARBA" id="ARBA00022692"/>
    </source>
</evidence>
<dbReference type="Proteomes" id="UP000050416">
    <property type="component" value="Unassembled WGS sequence"/>
</dbReference>
<keyword evidence="3" id="KW-1003">Cell membrane</keyword>
<keyword evidence="4 7" id="KW-0812">Transmembrane</keyword>
<evidence type="ECO:0000256" key="1">
    <source>
        <dbReference type="ARBA" id="ARBA00004651"/>
    </source>
</evidence>
<proteinExistence type="inferred from homology"/>
<dbReference type="GO" id="GO:0005886">
    <property type="term" value="C:plasma membrane"/>
    <property type="evidence" value="ECO:0007669"/>
    <property type="project" value="UniProtKB-SubCell"/>
</dbReference>
<dbReference type="PANTHER" id="PTHR23291:SF115">
    <property type="entry name" value="MODULATOR OF FTSH PROTEASE YCCA"/>
    <property type="match status" value="1"/>
</dbReference>
<accession>A0A0P7Z6K2</accession>
<evidence type="ECO:0000256" key="2">
    <source>
        <dbReference type="ARBA" id="ARBA00010350"/>
    </source>
</evidence>
<dbReference type="PANTHER" id="PTHR23291">
    <property type="entry name" value="BAX INHIBITOR-RELATED"/>
    <property type="match status" value="1"/>
</dbReference>
<feature type="transmembrane region" description="Helical" evidence="7">
    <location>
        <begin position="210"/>
        <end position="233"/>
    </location>
</feature>
<dbReference type="InterPro" id="IPR006214">
    <property type="entry name" value="Bax_inhibitor_1-related"/>
</dbReference>
<feature type="transmembrane region" description="Helical" evidence="7">
    <location>
        <begin position="64"/>
        <end position="80"/>
    </location>
</feature>
<dbReference type="AlphaFoldDB" id="A0A0P7Z6K2"/>
<dbReference type="PATRIC" id="fig|1305731.5.peg.2574"/>
<evidence type="ECO:0000256" key="3">
    <source>
        <dbReference type="ARBA" id="ARBA00022475"/>
    </source>
</evidence>
<comment type="caution">
    <text evidence="8">The sequence shown here is derived from an EMBL/GenBank/DDBJ whole genome shotgun (WGS) entry which is preliminary data.</text>
</comment>
<dbReference type="OrthoDB" id="9813298at2"/>